<evidence type="ECO:0000313" key="2">
    <source>
        <dbReference type="Proteomes" id="UP001153269"/>
    </source>
</evidence>
<reference evidence="1" key="1">
    <citation type="submission" date="2020-03" db="EMBL/GenBank/DDBJ databases">
        <authorList>
            <person name="Weist P."/>
        </authorList>
    </citation>
    <scope>NUCLEOTIDE SEQUENCE</scope>
</reference>
<proteinExistence type="predicted"/>
<gene>
    <name evidence="1" type="ORF">PLEPLA_LOCUS10568</name>
</gene>
<name>A0A9N7U282_PLEPL</name>
<keyword evidence="2" id="KW-1185">Reference proteome</keyword>
<evidence type="ECO:0000313" key="1">
    <source>
        <dbReference type="EMBL" id="CAB1422651.1"/>
    </source>
</evidence>
<dbReference type="Proteomes" id="UP001153269">
    <property type="component" value="Unassembled WGS sequence"/>
</dbReference>
<comment type="caution">
    <text evidence="1">The sequence shown here is derived from an EMBL/GenBank/DDBJ whole genome shotgun (WGS) entry which is preliminary data.</text>
</comment>
<organism evidence="1 2">
    <name type="scientific">Pleuronectes platessa</name>
    <name type="common">European plaice</name>
    <dbReference type="NCBI Taxonomy" id="8262"/>
    <lineage>
        <taxon>Eukaryota</taxon>
        <taxon>Metazoa</taxon>
        <taxon>Chordata</taxon>
        <taxon>Craniata</taxon>
        <taxon>Vertebrata</taxon>
        <taxon>Euteleostomi</taxon>
        <taxon>Actinopterygii</taxon>
        <taxon>Neopterygii</taxon>
        <taxon>Teleostei</taxon>
        <taxon>Neoteleostei</taxon>
        <taxon>Acanthomorphata</taxon>
        <taxon>Carangaria</taxon>
        <taxon>Pleuronectiformes</taxon>
        <taxon>Pleuronectoidei</taxon>
        <taxon>Pleuronectidae</taxon>
        <taxon>Pleuronectes</taxon>
    </lineage>
</organism>
<dbReference type="AlphaFoldDB" id="A0A9N7U282"/>
<protein>
    <submittedName>
        <fullName evidence="1">Uncharacterized protein</fullName>
    </submittedName>
</protein>
<accession>A0A9N7U282</accession>
<dbReference type="EMBL" id="CADEAL010000600">
    <property type="protein sequence ID" value="CAB1422651.1"/>
    <property type="molecule type" value="Genomic_DNA"/>
</dbReference>
<sequence length="90" mass="9583">MPPLFLVWVGGRACAYLAPTSSCAVDVHLESGVTYKAVSCNSTRTEKPGYSSSNSWMRARNICSVCSGVRKMKGQLDGLVPPALDGTSQE</sequence>